<evidence type="ECO:0000259" key="2">
    <source>
        <dbReference type="Pfam" id="PF05048"/>
    </source>
</evidence>
<dbReference type="Gene3D" id="2.160.20.10">
    <property type="entry name" value="Single-stranded right-handed beta-helix, Pectin lyase-like"/>
    <property type="match status" value="2"/>
</dbReference>
<evidence type="ECO:0000313" key="3">
    <source>
        <dbReference type="EMBL" id="MET6996522.1"/>
    </source>
</evidence>
<dbReference type="SUPFAM" id="SSF51126">
    <property type="entry name" value="Pectin lyase-like"/>
    <property type="match status" value="1"/>
</dbReference>
<dbReference type="RefSeq" id="WP_354659164.1">
    <property type="nucleotide sequence ID" value="NZ_JBEXAC010000001.1"/>
</dbReference>
<organism evidence="3 4">
    <name type="scientific">Chitinophaga defluvii</name>
    <dbReference type="NCBI Taxonomy" id="3163343"/>
    <lineage>
        <taxon>Bacteria</taxon>
        <taxon>Pseudomonadati</taxon>
        <taxon>Bacteroidota</taxon>
        <taxon>Chitinophagia</taxon>
        <taxon>Chitinophagales</taxon>
        <taxon>Chitinophagaceae</taxon>
        <taxon>Chitinophaga</taxon>
    </lineage>
</organism>
<dbReference type="InterPro" id="IPR022441">
    <property type="entry name" value="Para_beta_helix_rpt-2"/>
</dbReference>
<gene>
    <name evidence="3" type="ORF">ABR189_04055</name>
</gene>
<keyword evidence="1" id="KW-0732">Signal</keyword>
<name>A0ABV2T0G9_9BACT</name>
<feature type="signal peptide" evidence="1">
    <location>
        <begin position="1"/>
        <end position="22"/>
    </location>
</feature>
<feature type="domain" description="Periplasmic copper-binding protein NosD beta helix" evidence="2">
    <location>
        <begin position="160"/>
        <end position="346"/>
    </location>
</feature>
<accession>A0ABV2T0G9</accession>
<dbReference type="InterPro" id="IPR007742">
    <property type="entry name" value="NosD_dom"/>
</dbReference>
<dbReference type="EMBL" id="JBEXAC010000001">
    <property type="protein sequence ID" value="MET6996522.1"/>
    <property type="molecule type" value="Genomic_DNA"/>
</dbReference>
<protein>
    <submittedName>
        <fullName evidence="3">Nitrous oxide reductase family maturation protein NosD</fullName>
    </submittedName>
</protein>
<keyword evidence="4" id="KW-1185">Reference proteome</keyword>
<dbReference type="InterPro" id="IPR012334">
    <property type="entry name" value="Pectin_lyas_fold"/>
</dbReference>
<dbReference type="InterPro" id="IPR006626">
    <property type="entry name" value="PbH1"/>
</dbReference>
<feature type="domain" description="Periplasmic copper-binding protein NosD beta helix" evidence="2">
    <location>
        <begin position="85"/>
        <end position="154"/>
    </location>
</feature>
<proteinExistence type="predicted"/>
<evidence type="ECO:0000313" key="4">
    <source>
        <dbReference type="Proteomes" id="UP001549749"/>
    </source>
</evidence>
<dbReference type="InterPro" id="IPR026464">
    <property type="entry name" value="NosD_copper_fam"/>
</dbReference>
<dbReference type="Pfam" id="PF05048">
    <property type="entry name" value="NosD"/>
    <property type="match status" value="2"/>
</dbReference>
<reference evidence="3 4" key="1">
    <citation type="submission" date="2024-06" db="EMBL/GenBank/DDBJ databases">
        <title>Chitinophaga defluvii sp. nov., isolated from municipal sewage.</title>
        <authorList>
            <person name="Zhang L."/>
        </authorList>
    </citation>
    <scope>NUCLEOTIDE SEQUENCE [LARGE SCALE GENOMIC DNA]</scope>
    <source>
        <strain evidence="3 4">H8</strain>
    </source>
</reference>
<dbReference type="SMART" id="SM00710">
    <property type="entry name" value="PbH1"/>
    <property type="match status" value="9"/>
</dbReference>
<dbReference type="NCBIfam" id="TIGR03804">
    <property type="entry name" value="para_beta_helix"/>
    <property type="match status" value="3"/>
</dbReference>
<comment type="caution">
    <text evidence="3">The sequence shown here is derived from an EMBL/GenBank/DDBJ whole genome shotgun (WGS) entry which is preliminary data.</text>
</comment>
<dbReference type="InterPro" id="IPR011050">
    <property type="entry name" value="Pectin_lyase_fold/virulence"/>
</dbReference>
<feature type="chain" id="PRO_5046750268" evidence="1">
    <location>
        <begin position="23"/>
        <end position="415"/>
    </location>
</feature>
<dbReference type="Proteomes" id="UP001549749">
    <property type="component" value="Unassembled WGS sequence"/>
</dbReference>
<dbReference type="NCBIfam" id="TIGR04247">
    <property type="entry name" value="NosD_copper_fam"/>
    <property type="match status" value="1"/>
</dbReference>
<sequence length="415" mass="47048">MQGLVQYFFLCFLLLTMPALYAQQTITVSAASEVKTITAALDKAGERDTILVKAGVYREGHIIVKKTVYLKGEGWPEIDAQGKDEGITIMANGVIMEGFRVVHSNNGSLKDYAGIRVHKSNQVQIINNRLERNFFGIYLAETDSCTVRNNQVSSANKATQSGNGIHVWKSYHATITDNHINGHRDGIYFEFVRQSRIINNVSEGNIRYGLHFMFSDDDVYERNIFRKNGSGVAVMYTKRIQMLHNEFDDNWGSAAYGLLLKDITDSHISGNRFRKNTVAIYLEGSSRIDISKNTFVSNGWAVRLLANCEQNTFSRNNFISNTFDVTTNGTLNLNLFEHNYWDKYEGYDLNKDQVGDVPYRPMSLYSQVVEKVPAAVILLRSFMVNLLDRAEKSIPSLTPESVKDETPVMKKYNYD</sequence>
<evidence type="ECO:0000256" key="1">
    <source>
        <dbReference type="SAM" id="SignalP"/>
    </source>
</evidence>